<evidence type="ECO:0000256" key="2">
    <source>
        <dbReference type="SAM" id="MobiDB-lite"/>
    </source>
</evidence>
<feature type="compositionally biased region" description="Basic and acidic residues" evidence="2">
    <location>
        <begin position="1294"/>
        <end position="1308"/>
    </location>
</feature>
<feature type="region of interest" description="Disordered" evidence="2">
    <location>
        <begin position="1828"/>
        <end position="1891"/>
    </location>
</feature>
<evidence type="ECO:0000313" key="4">
    <source>
        <dbReference type="EMBL" id="CAE7309413.1"/>
    </source>
</evidence>
<dbReference type="GO" id="GO:0008270">
    <property type="term" value="F:zinc ion binding"/>
    <property type="evidence" value="ECO:0007669"/>
    <property type="project" value="UniProtKB-KW"/>
</dbReference>
<keyword evidence="1" id="KW-0862">Zinc</keyword>
<protein>
    <recommendedName>
        <fullName evidence="3">CCHC-type domain-containing protein</fullName>
    </recommendedName>
</protein>
<proteinExistence type="predicted"/>
<sequence length="2589" mass="290855">ERRSSRKPGVEAYPLKLFFSKLKLWCRCCEVPDEVVGPLIAGRLQGRAQRIALELKLVRPDGTFDVGDAALVRLSVDEVIDPADGVTILQRHIPSGVQALCNTLRDAFGDTDEAQTTKALEVFFEHKRPHGQELQEFAAEWDLRYEDAKLKAGLDMNPVAKSYLWLKQSGLTQKHQDDLRLQVHGDLSRFNDLRALAIRLSRRVADRSGGSGDVFYEEDINYEHGASEDWYGWSDWDDDGYWAETWWHEDDWSNHDDGYQDGAWYEDDEEFYEAEEQPWTGDPASEPGYQGEDSQRSSMRSDGEAVYSAGSGRGKGSGPFGSGCYICGSKWHLAADCPVRGKGKGNGKPSTKGKGKGKFRKGKSKGKYKGKSSGKSAGKYRPQKGAWGSGKSSSWHPRYFVNYDHDYDYDEPSQLRHARVGLHLGDSPPKEPPRPPVPSTMTQHFDIKDPPGTRSEYFEDLLRLERAGKATTTVSTEDATATTLDQNAEASTAAPSKNLTFFFRTNEDNSDNEEGERHRTYHGQPETSDIFHTVGGRRRRGLIIDPGAANGLIGTETLRDLLNNIDKAKQVNDTLVWKPKQSEVTGVSGAADTTLGEVTLALPMIPGLESAHYKADVIGGEASMCPALVGNPALVNMKAVLASNWFSNKDGLLIIPDSENEMHMIRLLCTDSRHYLLPLDSETDAAQSSETFEKAKTFLMQAADKSKEKWNDVRTWFAWVTTPKRKRSQDVHRPQADDHDMHYQDMVDDVDLMNYQKSSDHDTRKKEVHFDVEKTPTATTTASPENVADSGAKADQIASGEKTPTATTTSRKNVIDSGASNDSEAVEVAPDQQFRFATQILSDEVLATSTIEAKFDTPTVYPGDSHPPGPPAQRAQKLDRQYKAIHEEFYNKSGYLPVSPENFHQWKQTTKAKKKAQFGYGWDLGNSSHQTMLLEAQSQLQPDVIMLSPSCGPWSTSANRLAPEDSERLREEERRTLTFIKKLAKNQVDEGRGVLIENPWGSALWKKSVLANIENEIPSFRPKQRADQCAYGAIDEHGKPIQKATGVQANFTIRAMVKDIKKFIAKSAARNTLWFLENVDTPQHFRHPRHPQAAEPPHVRTAVTTPMPQILEEYKQAAMRKPNLDDIKLQLPEEFVMTAIDTFMIKSLLTDLVNDSVNIISEKKGKHNHWSQDPLHLAILRKVFNKVMNVKGVCTSLHAETFPLPMPFLRTESAPLRMIIRGEVKAWTLKPIEDLRTYTDSQLKAKSYNEDWVIAIFGSAPRDKDYWEIDRARGRWTGATEFQIQAPDDDEEEHKDPIEKSAEAREQQLDNEDQQAEAENNDVMDLEDSGASIDPPRRSNFDFRRVLVRLPRLARNDVEQAKRLILGLHERFWHANAGDLQSLLTKSGMPSDVVKLVPEVVAGCSICRKYSKLKSKPTVKAKHPMTFGEEVQADYFQLWDQWFRWLRFFGPMRKLVSDQESCLMSHEAAAELERLNISREPAGTTRGKAQGQHTTTGLVEKRTDLVKIHMLKIRAEAERAGLEISESDIAAEAGFAQNATVNLAGYTPHMLVTGSLPFPFYDIDSAGLQTVSGANMTRPSVFEHALRLRQIALAAASQAITEDRVARAGHTRPQRLPTENMQPGVTEIEFHREDADGLGWRGPGLLLKLQDNGSAIIEYQGRPYLVPLRNLRIFRGTYYANHLSEVDNKRQQELDSWLSLRSLMQSTEACVPFRIDTFGHLKNSTGKWTLLPKAMDPRQRQGILDDIVKAANFLTSKECHGICVGIAPAGATGTLVAWKKHTVRISIVDNPRGAHMATTNTRMTGREDMCFIYFYSYAEDFVEPPPAEWLPRGTPMEEAPLVPADPPSAARSSPETITESMDVDPASSKRDGPESRTVTLGSENKKQRTSWTLPPSEFMDETFMNMVRSRRVVQLDEVAEDKPTESFHSSLPTTSSSNLFYMSTPGWLADLHVGDIFRVDSETDLISEDEAYNIWPECEEGDLKEVGQFVDQDAFKPVRRDELGKDCAIIDAIWVRKWKRTATGKIVKSRLCARGLSQRLILLSAANVRGKILESWGVAGAFLKGLTYKELWRALRELGLQTVERLIAIDPPRNVWRHLKRLGKRFNIPEEDLHLCVFLCLKPVCGLSEAPLAWQLFLHKFLRELGAQQSHFDENYWFWPANTQGAWPRSSLTTHVDDLAVEGFKRWLDDTFIHMVKKFGKLSRESLPFNHCGCRYSATSDGLKVDQSEYVNMLKPVDVNKDDSDDRFLTPQETTTLRSAVGGLMWTSLTRPDLLAELSCLQSIMNKGQVKHLKDVNLLIDRAKRDKDAAIFYRPLLEARYRIVVIHDASAATSTKNYAQEGVIVVLMNDFIDTDRNHIIASDEFARSTLSGKAQLLHVQSSKAKRVSYSTSHGETLAAINGLECATLVTARLAEITYGPTRPSVAQLLAVQENGCVWFPADSHTDCKDFYELSTGARAIPQDKSQRLYLIAHREARASGRLRWLILTPTECMTADSLTKVMTSPCMMKWLTTGCIDFWNTGHPLDHSDQHLFGRDGCFSGPVLLQASFTAFYDCLHGFFFGKCGSGSNYCALYNCCCSFCSECYDKHY</sequence>
<feature type="compositionally biased region" description="Low complexity" evidence="2">
    <location>
        <begin position="373"/>
        <end position="393"/>
    </location>
</feature>
<dbReference type="EMBL" id="CAJNIZ010010991">
    <property type="protein sequence ID" value="CAE7309413.1"/>
    <property type="molecule type" value="Genomic_DNA"/>
</dbReference>
<feature type="region of interest" description="Disordered" evidence="2">
    <location>
        <begin position="1278"/>
        <end position="1331"/>
    </location>
</feature>
<name>A0A812N9I7_SYMPI</name>
<feature type="region of interest" description="Disordered" evidence="2">
    <location>
        <begin position="338"/>
        <end position="393"/>
    </location>
</feature>
<organism evidence="4 5">
    <name type="scientific">Symbiodinium pilosum</name>
    <name type="common">Dinoflagellate</name>
    <dbReference type="NCBI Taxonomy" id="2952"/>
    <lineage>
        <taxon>Eukaryota</taxon>
        <taxon>Sar</taxon>
        <taxon>Alveolata</taxon>
        <taxon>Dinophyceae</taxon>
        <taxon>Suessiales</taxon>
        <taxon>Symbiodiniaceae</taxon>
        <taxon>Symbiodinium</taxon>
    </lineage>
</organism>
<dbReference type="Proteomes" id="UP000649617">
    <property type="component" value="Unassembled WGS sequence"/>
</dbReference>
<feature type="region of interest" description="Disordered" evidence="2">
    <location>
        <begin position="271"/>
        <end position="316"/>
    </location>
</feature>
<evidence type="ECO:0000259" key="3">
    <source>
        <dbReference type="PROSITE" id="PS50158"/>
    </source>
</evidence>
<dbReference type="InterPro" id="IPR001878">
    <property type="entry name" value="Znf_CCHC"/>
</dbReference>
<feature type="compositionally biased region" description="Basic residues" evidence="2">
    <location>
        <begin position="341"/>
        <end position="372"/>
    </location>
</feature>
<feature type="compositionally biased region" description="Polar residues" evidence="2">
    <location>
        <begin position="802"/>
        <end position="823"/>
    </location>
</feature>
<keyword evidence="1" id="KW-0863">Zinc-finger</keyword>
<feature type="compositionally biased region" description="Acidic residues" evidence="2">
    <location>
        <begin position="1309"/>
        <end position="1328"/>
    </location>
</feature>
<dbReference type="OrthoDB" id="422839at2759"/>
<accession>A0A812N9I7</accession>
<reference evidence="4" key="1">
    <citation type="submission" date="2021-02" db="EMBL/GenBank/DDBJ databases">
        <authorList>
            <person name="Dougan E. K."/>
            <person name="Rhodes N."/>
            <person name="Thang M."/>
            <person name="Chan C."/>
        </authorList>
    </citation>
    <scope>NUCLEOTIDE SEQUENCE</scope>
</reference>
<evidence type="ECO:0000313" key="5">
    <source>
        <dbReference type="Proteomes" id="UP000649617"/>
    </source>
</evidence>
<gene>
    <name evidence="4" type="ORF">SPIL2461_LOCUS7008</name>
</gene>
<keyword evidence="5" id="KW-1185">Reference proteome</keyword>
<feature type="domain" description="CCHC-type" evidence="3">
    <location>
        <begin position="324"/>
        <end position="338"/>
    </location>
</feature>
<evidence type="ECO:0000256" key="1">
    <source>
        <dbReference type="PROSITE-ProRule" id="PRU00047"/>
    </source>
</evidence>
<feature type="compositionally biased region" description="Basic and acidic residues" evidence="2">
    <location>
        <begin position="293"/>
        <end position="303"/>
    </location>
</feature>
<feature type="region of interest" description="Disordered" evidence="2">
    <location>
        <begin position="774"/>
        <end position="825"/>
    </location>
</feature>
<dbReference type="GO" id="GO:0003676">
    <property type="term" value="F:nucleic acid binding"/>
    <property type="evidence" value="ECO:0007669"/>
    <property type="project" value="InterPro"/>
</dbReference>
<dbReference type="PROSITE" id="PS50158">
    <property type="entry name" value="ZF_CCHC"/>
    <property type="match status" value="1"/>
</dbReference>
<keyword evidence="1" id="KW-0479">Metal-binding</keyword>
<comment type="caution">
    <text evidence="4">The sequence shown here is derived from an EMBL/GenBank/DDBJ whole genome shotgun (WGS) entry which is preliminary data.</text>
</comment>
<feature type="region of interest" description="Disordered" evidence="2">
    <location>
        <begin position="422"/>
        <end position="452"/>
    </location>
</feature>
<feature type="non-terminal residue" evidence="4">
    <location>
        <position position="1"/>
    </location>
</feature>